<dbReference type="SUPFAM" id="SSF52540">
    <property type="entry name" value="P-loop containing nucleoside triphosphate hydrolases"/>
    <property type="match status" value="1"/>
</dbReference>
<keyword evidence="9" id="KW-0234">DNA repair</keyword>
<dbReference type="GO" id="GO:0005829">
    <property type="term" value="C:cytosol"/>
    <property type="evidence" value="ECO:0007669"/>
    <property type="project" value="TreeGrafter"/>
</dbReference>
<dbReference type="InterPro" id="IPR011335">
    <property type="entry name" value="Restrct_endonuc-II-like"/>
</dbReference>
<evidence type="ECO:0000256" key="8">
    <source>
        <dbReference type="ARBA" id="ARBA00023125"/>
    </source>
</evidence>
<dbReference type="RefSeq" id="WP_091997582.1">
    <property type="nucleotide sequence ID" value="NZ_FOUR01000001.1"/>
</dbReference>
<dbReference type="InterPro" id="IPR000212">
    <property type="entry name" value="DNA_helicase_UvrD/REP"/>
</dbReference>
<keyword evidence="8" id="KW-0238">DNA-binding</keyword>
<dbReference type="EC" id="5.6.2.4" evidence="12"/>
<evidence type="ECO:0000256" key="3">
    <source>
        <dbReference type="ARBA" id="ARBA00022763"/>
    </source>
</evidence>
<dbReference type="AlphaFoldDB" id="A0A1I4QNA8"/>
<feature type="binding site" evidence="14">
    <location>
        <begin position="8"/>
        <end position="15"/>
    </location>
    <ligand>
        <name>ATP</name>
        <dbReference type="ChEBI" id="CHEBI:30616"/>
    </ligand>
</feature>
<keyword evidence="1" id="KW-0540">Nuclease</keyword>
<gene>
    <name evidence="17" type="ORF">SAMN04487961_0172</name>
</gene>
<keyword evidence="2 14" id="KW-0547">Nucleotide-binding</keyword>
<dbReference type="GO" id="GO:0005524">
    <property type="term" value="F:ATP binding"/>
    <property type="evidence" value="ECO:0007669"/>
    <property type="project" value="UniProtKB-UniRule"/>
</dbReference>
<dbReference type="PROSITE" id="PS51198">
    <property type="entry name" value="UVRD_HELICASE_ATP_BIND"/>
    <property type="match status" value="1"/>
</dbReference>
<keyword evidence="7 14" id="KW-0067">ATP-binding</keyword>
<accession>A0A1I4QNA8</accession>
<evidence type="ECO:0000256" key="13">
    <source>
        <dbReference type="ARBA" id="ARBA00048988"/>
    </source>
</evidence>
<evidence type="ECO:0000259" key="15">
    <source>
        <dbReference type="PROSITE" id="PS51198"/>
    </source>
</evidence>
<proteinExistence type="predicted"/>
<protein>
    <recommendedName>
        <fullName evidence="12">DNA 3'-5' helicase</fullName>
        <ecNumber evidence="12">5.6.2.4</ecNumber>
    </recommendedName>
</protein>
<dbReference type="InterPro" id="IPR027417">
    <property type="entry name" value="P-loop_NTPase"/>
</dbReference>
<keyword evidence="3" id="KW-0227">DNA damage</keyword>
<dbReference type="OrthoDB" id="9810135at2"/>
<dbReference type="Gene3D" id="3.90.320.10">
    <property type="match status" value="1"/>
</dbReference>
<evidence type="ECO:0000313" key="18">
    <source>
        <dbReference type="Proteomes" id="UP000199339"/>
    </source>
</evidence>
<dbReference type="InterPro" id="IPR011604">
    <property type="entry name" value="PDDEXK-like_dom_sf"/>
</dbReference>
<dbReference type="PANTHER" id="PTHR11070">
    <property type="entry name" value="UVRD / RECB / PCRA DNA HELICASE FAMILY MEMBER"/>
    <property type="match status" value="1"/>
</dbReference>
<dbReference type="Pfam" id="PF00580">
    <property type="entry name" value="UvrD-helicase"/>
    <property type="match status" value="1"/>
</dbReference>
<dbReference type="Gene3D" id="3.40.50.300">
    <property type="entry name" value="P-loop containing nucleotide triphosphate hydrolases"/>
    <property type="match status" value="4"/>
</dbReference>
<name>A0A1I4QNA8_9GAMM</name>
<dbReference type="GO" id="GO:0043138">
    <property type="term" value="F:3'-5' DNA helicase activity"/>
    <property type="evidence" value="ECO:0007669"/>
    <property type="project" value="UniProtKB-EC"/>
</dbReference>
<evidence type="ECO:0000256" key="14">
    <source>
        <dbReference type="PROSITE-ProRule" id="PRU00560"/>
    </source>
</evidence>
<feature type="domain" description="UvrD-like helicase C-terminal" evidence="16">
    <location>
        <begin position="393"/>
        <end position="684"/>
    </location>
</feature>
<evidence type="ECO:0000256" key="7">
    <source>
        <dbReference type="ARBA" id="ARBA00022840"/>
    </source>
</evidence>
<reference evidence="18" key="1">
    <citation type="submission" date="2016-10" db="EMBL/GenBank/DDBJ databases">
        <authorList>
            <person name="Varghese N."/>
            <person name="Submissions S."/>
        </authorList>
    </citation>
    <scope>NUCLEOTIDE SEQUENCE [LARGE SCALE GENOMIC DNA]</scope>
    <source>
        <strain evidence="18">CGMCC 1.6775</strain>
    </source>
</reference>
<dbReference type="Pfam" id="PF12705">
    <property type="entry name" value="PDDEXK_1"/>
    <property type="match status" value="1"/>
</dbReference>
<evidence type="ECO:0000256" key="2">
    <source>
        <dbReference type="ARBA" id="ARBA00022741"/>
    </source>
</evidence>
<keyword evidence="10" id="KW-0413">Isomerase</keyword>
<dbReference type="PANTHER" id="PTHR11070:SF67">
    <property type="entry name" value="DNA 3'-5' HELICASE"/>
    <property type="match status" value="1"/>
</dbReference>
<dbReference type="InterPro" id="IPR014016">
    <property type="entry name" value="UvrD-like_ATP-bd"/>
</dbReference>
<evidence type="ECO:0000256" key="5">
    <source>
        <dbReference type="ARBA" id="ARBA00022806"/>
    </source>
</evidence>
<organism evidence="17 18">
    <name type="scientific">Marinobacter pelagius</name>
    <dbReference type="NCBI Taxonomy" id="379482"/>
    <lineage>
        <taxon>Bacteria</taxon>
        <taxon>Pseudomonadati</taxon>
        <taxon>Pseudomonadota</taxon>
        <taxon>Gammaproteobacteria</taxon>
        <taxon>Pseudomonadales</taxon>
        <taxon>Marinobacteraceae</taxon>
        <taxon>Marinobacter</taxon>
    </lineage>
</organism>
<feature type="domain" description="UvrD-like helicase ATP-binding" evidence="15">
    <location>
        <begin position="1"/>
        <end position="392"/>
    </location>
</feature>
<evidence type="ECO:0000256" key="12">
    <source>
        <dbReference type="ARBA" id="ARBA00034808"/>
    </source>
</evidence>
<dbReference type="InterPro" id="IPR038726">
    <property type="entry name" value="PDDEXK_AddAB-type"/>
</dbReference>
<dbReference type="GO" id="GO:0004527">
    <property type="term" value="F:exonuclease activity"/>
    <property type="evidence" value="ECO:0007669"/>
    <property type="project" value="UniProtKB-KW"/>
</dbReference>
<keyword evidence="6 17" id="KW-0269">Exonuclease</keyword>
<evidence type="ECO:0000313" key="17">
    <source>
        <dbReference type="EMBL" id="SFM41195.1"/>
    </source>
</evidence>
<dbReference type="SUPFAM" id="SSF52980">
    <property type="entry name" value="Restriction endonuclease-like"/>
    <property type="match status" value="1"/>
</dbReference>
<evidence type="ECO:0000256" key="1">
    <source>
        <dbReference type="ARBA" id="ARBA00022722"/>
    </source>
</evidence>
<comment type="catalytic activity">
    <reaction evidence="13">
        <text>ATP + H2O = ADP + phosphate + H(+)</text>
        <dbReference type="Rhea" id="RHEA:13065"/>
        <dbReference type="ChEBI" id="CHEBI:15377"/>
        <dbReference type="ChEBI" id="CHEBI:15378"/>
        <dbReference type="ChEBI" id="CHEBI:30616"/>
        <dbReference type="ChEBI" id="CHEBI:43474"/>
        <dbReference type="ChEBI" id="CHEBI:456216"/>
        <dbReference type="EC" id="5.6.2.4"/>
    </reaction>
</comment>
<evidence type="ECO:0000256" key="4">
    <source>
        <dbReference type="ARBA" id="ARBA00022801"/>
    </source>
</evidence>
<keyword evidence="4 14" id="KW-0378">Hydrolase</keyword>
<comment type="catalytic activity">
    <reaction evidence="11">
        <text>Couples ATP hydrolysis with the unwinding of duplex DNA by translocating in the 3'-5' direction.</text>
        <dbReference type="EC" id="5.6.2.4"/>
    </reaction>
</comment>
<evidence type="ECO:0000259" key="16">
    <source>
        <dbReference type="PROSITE" id="PS51217"/>
    </source>
</evidence>
<dbReference type="EMBL" id="FOUR01000001">
    <property type="protein sequence ID" value="SFM41195.1"/>
    <property type="molecule type" value="Genomic_DNA"/>
</dbReference>
<dbReference type="GO" id="GO:0000725">
    <property type="term" value="P:recombinational repair"/>
    <property type="evidence" value="ECO:0007669"/>
    <property type="project" value="TreeGrafter"/>
</dbReference>
<dbReference type="Pfam" id="PF13361">
    <property type="entry name" value="UvrD_C"/>
    <property type="match status" value="1"/>
</dbReference>
<dbReference type="PROSITE" id="PS51217">
    <property type="entry name" value="UVRD_HELICASE_CTER"/>
    <property type="match status" value="1"/>
</dbReference>
<dbReference type="Proteomes" id="UP000199339">
    <property type="component" value="Unassembled WGS sequence"/>
</dbReference>
<evidence type="ECO:0000256" key="6">
    <source>
        <dbReference type="ARBA" id="ARBA00022839"/>
    </source>
</evidence>
<dbReference type="InterPro" id="IPR014017">
    <property type="entry name" value="DNA_helicase_UvrD-like_C"/>
</dbReference>
<evidence type="ECO:0000256" key="9">
    <source>
        <dbReference type="ARBA" id="ARBA00023204"/>
    </source>
</evidence>
<sequence length="1041" mass="114371">MNLNYTQASAGSGKTYSIENDVADKLERGELLPSEIIAVTFTIDAAEELKGRISQTLIARGKLELATGVMSARIGTVHSVFGNFLSDFAFELGLSPEQRVLDDQDKQLVLAEALDNCLSLDELKSLNELSNRLCVDDWRADTLKIIELMRTNAMPASDADTFAHASIAKLQNHLPPMDAGVNEATFIQALKDAVLQGKQVVKPTKGLLSAVEDCQKILRQPALTWQNWVKVSKLRPTKMGEPIFAQAMTIGLQVLKSADFQQELTDFISKVFQAVHKAMDTFAEIKKARGLIDFVDQENLALAALNNSVVQNRLREQVRYLIIDEFQDTSPLQLALFSKLSELVDDVLMVGDAKQAIYGFRGSDPKLTLDVLNYVQQGGGQTSTLSNSYRSRPGLVELTNELFTAPFGHLLQPQQVKLTSQCNYNLSSAELGWWTLAYEGRKSNERALSALAEGIREHVQAGVEIWDKQQKMPRTATWRDLAVLCRGNAEAAELAGYCARIGIPVSLERAGLVETPEVSLALACLRRLIDPSDSLASAEILTLSTGHGPEKWLKDRLDAVAAEESWHWNNTAHSSLQRLADSRKDIGLLSTKEALDLALLAGDVANTVCQWNEGAKLTEHRLANLAQLSQFVDDYESHCQAQFLAATPTGFILWLKNQEQRFSDNQAANPGDAITIATYHKSKGLEWPIVICNSLDTPLKVSLFGPRIVSQGLPFDWHSPLKGRELCYWPNPFPDQKGNDVLTAQLQQTPEWSEAEQQARNEAIQLLYVGITRARDQLILTAIGKDDAIGSWLELINNNVLPPTTGSLSLPSGATLNVDMKTWIKPETPTASPAVRTRHWLAPGLNLTETVSADYYQSASSQAPTGNATCNVVHDFGSRISINGKPDMERVGDIVHHCLALALSKPDIDVEILDSLANENIPGILQGEQILNQGLALIDWINTRYPNAILHTELPILKMLDGGSLRLGAVDLAIETSEGWVVIDHKSNPQPKEKWIEIAQDYSGQLQAYKEAIESLSGKPVLETFIHFSVSGGLVAVNPGG</sequence>
<evidence type="ECO:0000256" key="11">
    <source>
        <dbReference type="ARBA" id="ARBA00034617"/>
    </source>
</evidence>
<keyword evidence="18" id="KW-1185">Reference proteome</keyword>
<keyword evidence="5 14" id="KW-0347">Helicase</keyword>
<evidence type="ECO:0000256" key="10">
    <source>
        <dbReference type="ARBA" id="ARBA00023235"/>
    </source>
</evidence>
<dbReference type="GO" id="GO:0003677">
    <property type="term" value="F:DNA binding"/>
    <property type="evidence" value="ECO:0007669"/>
    <property type="project" value="UniProtKB-KW"/>
</dbReference>